<sequence>MRIRKRRQVSLSRGRIGAGGGALSELGEDAGAAAEGTALGGLDIAEAAEGTFVYV</sequence>
<dbReference type="EMBL" id="KN824294">
    <property type="protein sequence ID" value="KIM28294.1"/>
    <property type="molecule type" value="Genomic_DNA"/>
</dbReference>
<evidence type="ECO:0000256" key="1">
    <source>
        <dbReference type="SAM" id="MobiDB-lite"/>
    </source>
</evidence>
<evidence type="ECO:0000313" key="3">
    <source>
        <dbReference type="Proteomes" id="UP000054097"/>
    </source>
</evidence>
<keyword evidence="3" id="KW-1185">Reference proteome</keyword>
<proteinExistence type="predicted"/>
<accession>A0A0C3B833</accession>
<organism evidence="2 3">
    <name type="scientific">Serendipita vermifera MAFF 305830</name>
    <dbReference type="NCBI Taxonomy" id="933852"/>
    <lineage>
        <taxon>Eukaryota</taxon>
        <taxon>Fungi</taxon>
        <taxon>Dikarya</taxon>
        <taxon>Basidiomycota</taxon>
        <taxon>Agaricomycotina</taxon>
        <taxon>Agaricomycetes</taxon>
        <taxon>Sebacinales</taxon>
        <taxon>Serendipitaceae</taxon>
        <taxon>Serendipita</taxon>
    </lineage>
</organism>
<reference evidence="3" key="2">
    <citation type="submission" date="2015-01" db="EMBL/GenBank/DDBJ databases">
        <title>Evolutionary Origins and Diversification of the Mycorrhizal Mutualists.</title>
        <authorList>
            <consortium name="DOE Joint Genome Institute"/>
            <consortium name="Mycorrhizal Genomics Consortium"/>
            <person name="Kohler A."/>
            <person name="Kuo A."/>
            <person name="Nagy L.G."/>
            <person name="Floudas D."/>
            <person name="Copeland A."/>
            <person name="Barry K.W."/>
            <person name="Cichocki N."/>
            <person name="Veneault-Fourrey C."/>
            <person name="LaButti K."/>
            <person name="Lindquist E.A."/>
            <person name="Lipzen A."/>
            <person name="Lundell T."/>
            <person name="Morin E."/>
            <person name="Murat C."/>
            <person name="Riley R."/>
            <person name="Ohm R."/>
            <person name="Sun H."/>
            <person name="Tunlid A."/>
            <person name="Henrissat B."/>
            <person name="Grigoriev I.V."/>
            <person name="Hibbett D.S."/>
            <person name="Martin F."/>
        </authorList>
    </citation>
    <scope>NUCLEOTIDE SEQUENCE [LARGE SCALE GENOMIC DNA]</scope>
    <source>
        <strain evidence="3">MAFF 305830</strain>
    </source>
</reference>
<name>A0A0C3B833_SERVB</name>
<dbReference type="HOGENOM" id="CLU_3033867_0_0_1"/>
<gene>
    <name evidence="2" type="ORF">M408DRAFT_329622</name>
</gene>
<dbReference type="Proteomes" id="UP000054097">
    <property type="component" value="Unassembled WGS sequence"/>
</dbReference>
<evidence type="ECO:0000313" key="2">
    <source>
        <dbReference type="EMBL" id="KIM28294.1"/>
    </source>
</evidence>
<reference evidence="2 3" key="1">
    <citation type="submission" date="2014-04" db="EMBL/GenBank/DDBJ databases">
        <authorList>
            <consortium name="DOE Joint Genome Institute"/>
            <person name="Kuo A."/>
            <person name="Zuccaro A."/>
            <person name="Kohler A."/>
            <person name="Nagy L.G."/>
            <person name="Floudas D."/>
            <person name="Copeland A."/>
            <person name="Barry K.W."/>
            <person name="Cichocki N."/>
            <person name="Veneault-Fourrey C."/>
            <person name="LaButti K."/>
            <person name="Lindquist E.A."/>
            <person name="Lipzen A."/>
            <person name="Lundell T."/>
            <person name="Morin E."/>
            <person name="Murat C."/>
            <person name="Sun H."/>
            <person name="Tunlid A."/>
            <person name="Henrissat B."/>
            <person name="Grigoriev I.V."/>
            <person name="Hibbett D.S."/>
            <person name="Martin F."/>
            <person name="Nordberg H.P."/>
            <person name="Cantor M.N."/>
            <person name="Hua S.X."/>
        </authorList>
    </citation>
    <scope>NUCLEOTIDE SEQUENCE [LARGE SCALE GENOMIC DNA]</scope>
    <source>
        <strain evidence="2 3">MAFF 305830</strain>
    </source>
</reference>
<feature type="region of interest" description="Disordered" evidence="1">
    <location>
        <begin position="1"/>
        <end position="21"/>
    </location>
</feature>
<dbReference type="AlphaFoldDB" id="A0A0C3B833"/>
<protein>
    <submittedName>
        <fullName evidence="2">Uncharacterized protein</fullName>
    </submittedName>
</protein>